<accession>A0AAY5F065</accession>
<evidence type="ECO:0000313" key="6">
    <source>
        <dbReference type="Proteomes" id="UP000314983"/>
    </source>
</evidence>
<name>A0AAY5F065_ELEEL</name>
<dbReference type="PANTHER" id="PTHR16484:SF4">
    <property type="entry name" value="PARTITIONING DEFECTIVE 3 HOMOLOG B"/>
    <property type="match status" value="1"/>
</dbReference>
<keyword evidence="6" id="KW-1185">Reference proteome</keyword>
<organism evidence="5 6">
    <name type="scientific">Electrophorus electricus</name>
    <name type="common">Electric eel</name>
    <name type="synonym">Gymnotus electricus</name>
    <dbReference type="NCBI Taxonomy" id="8005"/>
    <lineage>
        <taxon>Eukaryota</taxon>
        <taxon>Metazoa</taxon>
        <taxon>Chordata</taxon>
        <taxon>Craniata</taxon>
        <taxon>Vertebrata</taxon>
        <taxon>Euteleostomi</taxon>
        <taxon>Actinopterygii</taxon>
        <taxon>Neopterygii</taxon>
        <taxon>Teleostei</taxon>
        <taxon>Ostariophysi</taxon>
        <taxon>Gymnotiformes</taxon>
        <taxon>Gymnotoidei</taxon>
        <taxon>Gymnotidae</taxon>
        <taxon>Electrophorus</taxon>
    </lineage>
</organism>
<reference evidence="5" key="2">
    <citation type="submission" date="2025-08" db="UniProtKB">
        <authorList>
            <consortium name="Ensembl"/>
        </authorList>
    </citation>
    <scope>IDENTIFICATION</scope>
</reference>
<dbReference type="GO" id="GO:0051301">
    <property type="term" value="P:cell division"/>
    <property type="evidence" value="ECO:0007669"/>
    <property type="project" value="UniProtKB-KW"/>
</dbReference>
<feature type="domain" description="Par3/HAL N-terminal" evidence="4">
    <location>
        <begin position="1"/>
        <end position="40"/>
    </location>
</feature>
<reference evidence="5" key="3">
    <citation type="submission" date="2025-09" db="UniProtKB">
        <authorList>
            <consortium name="Ensembl"/>
        </authorList>
    </citation>
    <scope>IDENTIFICATION</scope>
</reference>
<keyword evidence="3" id="KW-0131">Cell cycle</keyword>
<dbReference type="Ensembl" id="ENSEEET00000059885.1">
    <property type="protein sequence ID" value="ENSEEEP00000062339.1"/>
    <property type="gene ID" value="ENSEEEG00000024719.1"/>
</dbReference>
<dbReference type="AlphaFoldDB" id="A0AAY5F065"/>
<dbReference type="GO" id="GO:0045197">
    <property type="term" value="P:establishment or maintenance of epithelial cell apical/basal polarity"/>
    <property type="evidence" value="ECO:0007669"/>
    <property type="project" value="TreeGrafter"/>
</dbReference>
<reference evidence="5 6" key="1">
    <citation type="submission" date="2020-05" db="EMBL/GenBank/DDBJ databases">
        <title>Electrophorus electricus (electric eel) genome, fEleEle1, primary haplotype.</title>
        <authorList>
            <person name="Myers G."/>
            <person name="Meyer A."/>
            <person name="Fedrigo O."/>
            <person name="Formenti G."/>
            <person name="Rhie A."/>
            <person name="Tracey A."/>
            <person name="Sims Y."/>
            <person name="Jarvis E.D."/>
        </authorList>
    </citation>
    <scope>NUCLEOTIDE SEQUENCE [LARGE SCALE GENOMIC DNA]</scope>
</reference>
<evidence type="ECO:0000259" key="4">
    <source>
        <dbReference type="Pfam" id="PF12053"/>
    </source>
</evidence>
<keyword evidence="2" id="KW-0677">Repeat</keyword>
<proteinExistence type="predicted"/>
<dbReference type="GO" id="GO:0005912">
    <property type="term" value="C:adherens junction"/>
    <property type="evidence" value="ECO:0007669"/>
    <property type="project" value="TreeGrafter"/>
</dbReference>
<evidence type="ECO:0000256" key="3">
    <source>
        <dbReference type="ARBA" id="ARBA00023306"/>
    </source>
</evidence>
<dbReference type="Pfam" id="PF12053">
    <property type="entry name" value="Par3_HAL_N_term"/>
    <property type="match status" value="1"/>
</dbReference>
<dbReference type="PANTHER" id="PTHR16484">
    <property type="entry name" value="PARTITIONING DEFECTIVE 3 RELATED"/>
    <property type="match status" value="1"/>
</dbReference>
<sequence>MKVTVNFGRTGVVVPCKDGWVVRDLIDQATQRYKKIVEQVTFVSFESYSFNSLFQRNKSNWPNNNCVNVLTYLFRCESHI</sequence>
<dbReference type="GO" id="GO:0016324">
    <property type="term" value="C:apical plasma membrane"/>
    <property type="evidence" value="ECO:0007669"/>
    <property type="project" value="TreeGrafter"/>
</dbReference>
<evidence type="ECO:0000256" key="1">
    <source>
        <dbReference type="ARBA" id="ARBA00022618"/>
    </source>
</evidence>
<evidence type="ECO:0000313" key="5">
    <source>
        <dbReference type="Ensembl" id="ENSEEEP00000062339.1"/>
    </source>
</evidence>
<dbReference type="InterPro" id="IPR052213">
    <property type="entry name" value="PAR3"/>
</dbReference>
<evidence type="ECO:0000256" key="2">
    <source>
        <dbReference type="ARBA" id="ARBA00022737"/>
    </source>
</evidence>
<dbReference type="GO" id="GO:0007155">
    <property type="term" value="P:cell adhesion"/>
    <property type="evidence" value="ECO:0007669"/>
    <property type="project" value="TreeGrafter"/>
</dbReference>
<dbReference type="Gene3D" id="3.10.20.90">
    <property type="entry name" value="Phosphatidylinositol 3-kinase Catalytic Subunit, Chain A, domain 1"/>
    <property type="match status" value="1"/>
</dbReference>
<dbReference type="InterPro" id="IPR021922">
    <property type="entry name" value="Par3/HAL_N"/>
</dbReference>
<dbReference type="GO" id="GO:0051660">
    <property type="term" value="P:establishment of centrosome localization"/>
    <property type="evidence" value="ECO:0007669"/>
    <property type="project" value="TreeGrafter"/>
</dbReference>
<dbReference type="Proteomes" id="UP000314983">
    <property type="component" value="Chromosome 16"/>
</dbReference>
<dbReference type="GeneTree" id="ENSGT01030000235117"/>
<keyword evidence="1" id="KW-0132">Cell division</keyword>
<dbReference type="GO" id="GO:0043296">
    <property type="term" value="C:apical junction complex"/>
    <property type="evidence" value="ECO:0007669"/>
    <property type="project" value="TreeGrafter"/>
</dbReference>
<dbReference type="GO" id="GO:0000226">
    <property type="term" value="P:microtubule cytoskeleton organization"/>
    <property type="evidence" value="ECO:0007669"/>
    <property type="project" value="TreeGrafter"/>
</dbReference>
<protein>
    <recommendedName>
        <fullName evidence="4">Par3/HAL N-terminal domain-containing protein</fullName>
    </recommendedName>
</protein>
<dbReference type="GO" id="GO:0035091">
    <property type="term" value="F:phosphatidylinositol binding"/>
    <property type="evidence" value="ECO:0007669"/>
    <property type="project" value="TreeGrafter"/>
</dbReference>
<dbReference type="GO" id="GO:0008104">
    <property type="term" value="P:intracellular protein localization"/>
    <property type="evidence" value="ECO:0007669"/>
    <property type="project" value="TreeGrafter"/>
</dbReference>
<dbReference type="GO" id="GO:0030010">
    <property type="term" value="P:establishment of cell polarity"/>
    <property type="evidence" value="ECO:0007669"/>
    <property type="project" value="TreeGrafter"/>
</dbReference>
<dbReference type="GO" id="GO:0005938">
    <property type="term" value="C:cell cortex"/>
    <property type="evidence" value="ECO:0007669"/>
    <property type="project" value="TreeGrafter"/>
</dbReference>